<dbReference type="SMART" id="SM01400">
    <property type="entry name" value="Pribosyltran_N"/>
    <property type="match status" value="1"/>
</dbReference>
<dbReference type="GO" id="GO:0005737">
    <property type="term" value="C:cytoplasm"/>
    <property type="evidence" value="ECO:0007669"/>
    <property type="project" value="TreeGrafter"/>
</dbReference>
<accession>M1V7P6</accession>
<dbReference type="FunFam" id="3.40.50.2020:FF:000007">
    <property type="entry name" value="Ribose-phosphate pyrophosphokinase"/>
    <property type="match status" value="1"/>
</dbReference>
<evidence type="ECO:0000256" key="4">
    <source>
        <dbReference type="ARBA" id="ARBA00022679"/>
    </source>
</evidence>
<evidence type="ECO:0000256" key="6">
    <source>
        <dbReference type="ARBA" id="ARBA00022727"/>
    </source>
</evidence>
<keyword evidence="14" id="KW-1185">Reference proteome</keyword>
<evidence type="ECO:0000313" key="14">
    <source>
        <dbReference type="Proteomes" id="UP000007014"/>
    </source>
</evidence>
<evidence type="ECO:0000256" key="11">
    <source>
        <dbReference type="ARBA" id="ARBA00049535"/>
    </source>
</evidence>
<dbReference type="Pfam" id="PF14572">
    <property type="entry name" value="Pribosyl_synth"/>
    <property type="match status" value="1"/>
</dbReference>
<gene>
    <name evidence="13" type="ORF">CYME_CMT292C</name>
</gene>
<dbReference type="GO" id="GO:0016301">
    <property type="term" value="F:kinase activity"/>
    <property type="evidence" value="ECO:0007669"/>
    <property type="project" value="UniProtKB-KW"/>
</dbReference>
<dbReference type="GO" id="GO:0005524">
    <property type="term" value="F:ATP binding"/>
    <property type="evidence" value="ECO:0007669"/>
    <property type="project" value="UniProtKB-KW"/>
</dbReference>
<dbReference type="PANTHER" id="PTHR10210">
    <property type="entry name" value="RIBOSE-PHOSPHATE DIPHOSPHOKINASE FAMILY MEMBER"/>
    <property type="match status" value="1"/>
</dbReference>
<dbReference type="RefSeq" id="XP_005539301.1">
    <property type="nucleotide sequence ID" value="XM_005539244.1"/>
</dbReference>
<comment type="similarity">
    <text evidence="1">Belongs to the ribose-phosphate pyrophosphokinase family.</text>
</comment>
<dbReference type="InterPro" id="IPR029057">
    <property type="entry name" value="PRTase-like"/>
</dbReference>
<dbReference type="GO" id="GO:0006015">
    <property type="term" value="P:5-phosphoribose 1-diphosphate biosynthetic process"/>
    <property type="evidence" value="ECO:0007669"/>
    <property type="project" value="TreeGrafter"/>
</dbReference>
<evidence type="ECO:0000256" key="1">
    <source>
        <dbReference type="ARBA" id="ARBA00006478"/>
    </source>
</evidence>
<dbReference type="InterPro" id="IPR029099">
    <property type="entry name" value="Pribosyltran_N"/>
</dbReference>
<evidence type="ECO:0000259" key="12">
    <source>
        <dbReference type="Pfam" id="PF13793"/>
    </source>
</evidence>
<dbReference type="STRING" id="280699.M1V7P6"/>
<organism evidence="13 14">
    <name type="scientific">Cyanidioschyzon merolae (strain NIES-3377 / 10D)</name>
    <name type="common">Unicellular red alga</name>
    <dbReference type="NCBI Taxonomy" id="280699"/>
    <lineage>
        <taxon>Eukaryota</taxon>
        <taxon>Rhodophyta</taxon>
        <taxon>Bangiophyceae</taxon>
        <taxon>Cyanidiales</taxon>
        <taxon>Cyanidiaceae</taxon>
        <taxon>Cyanidioschyzon</taxon>
    </lineage>
</organism>
<dbReference type="CDD" id="cd06223">
    <property type="entry name" value="PRTases_typeI"/>
    <property type="match status" value="1"/>
</dbReference>
<evidence type="ECO:0000256" key="9">
    <source>
        <dbReference type="ARBA" id="ARBA00022840"/>
    </source>
</evidence>
<dbReference type="KEGG" id="cme:CYME_CMT292C"/>
<dbReference type="NCBIfam" id="NF002320">
    <property type="entry name" value="PRK01259.1"/>
    <property type="match status" value="1"/>
</dbReference>
<dbReference type="InterPro" id="IPR000836">
    <property type="entry name" value="PRTase_dom"/>
</dbReference>
<feature type="domain" description="Ribose-phosphate pyrophosphokinase N-terminal" evidence="12">
    <location>
        <begin position="102"/>
        <end position="219"/>
    </location>
</feature>
<dbReference type="Proteomes" id="UP000007014">
    <property type="component" value="Chromosome 20"/>
</dbReference>
<evidence type="ECO:0000256" key="2">
    <source>
        <dbReference type="ARBA" id="ARBA00013247"/>
    </source>
</evidence>
<dbReference type="OrthoDB" id="413572at2759"/>
<keyword evidence="6" id="KW-0545">Nucleotide biosynthesis</keyword>
<reference evidence="13 14" key="1">
    <citation type="journal article" date="2004" name="Nature">
        <title>Genome sequence of the ultrasmall unicellular red alga Cyanidioschyzon merolae 10D.</title>
        <authorList>
            <person name="Matsuzaki M."/>
            <person name="Misumi O."/>
            <person name="Shin-i T."/>
            <person name="Maruyama S."/>
            <person name="Takahara M."/>
            <person name="Miyagishima S."/>
            <person name="Mori T."/>
            <person name="Nishida K."/>
            <person name="Yagisawa F."/>
            <person name="Nishida K."/>
            <person name="Yoshida Y."/>
            <person name="Nishimura Y."/>
            <person name="Nakao S."/>
            <person name="Kobayashi T."/>
            <person name="Momoyama Y."/>
            <person name="Higashiyama T."/>
            <person name="Minoda A."/>
            <person name="Sano M."/>
            <person name="Nomoto H."/>
            <person name="Oishi K."/>
            <person name="Hayashi H."/>
            <person name="Ohta F."/>
            <person name="Nishizaka S."/>
            <person name="Haga S."/>
            <person name="Miura S."/>
            <person name="Morishita T."/>
            <person name="Kabeya Y."/>
            <person name="Terasawa K."/>
            <person name="Suzuki Y."/>
            <person name="Ishii Y."/>
            <person name="Asakawa S."/>
            <person name="Takano H."/>
            <person name="Ohta N."/>
            <person name="Kuroiwa H."/>
            <person name="Tanaka K."/>
            <person name="Shimizu N."/>
            <person name="Sugano S."/>
            <person name="Sato N."/>
            <person name="Nozaki H."/>
            <person name="Ogasawara N."/>
            <person name="Kohara Y."/>
            <person name="Kuroiwa T."/>
        </authorList>
    </citation>
    <scope>NUCLEOTIDE SEQUENCE [LARGE SCALE GENOMIC DNA]</scope>
    <source>
        <strain evidence="13 14">10D</strain>
    </source>
</reference>
<dbReference type="PANTHER" id="PTHR10210:SF41">
    <property type="entry name" value="RIBOSE-PHOSPHATE PYROPHOSPHOKINASE 1, CHLOROPLASTIC"/>
    <property type="match status" value="1"/>
</dbReference>
<dbReference type="InterPro" id="IPR005946">
    <property type="entry name" value="Rib-P_diPkinase"/>
</dbReference>
<dbReference type="SUPFAM" id="SSF53271">
    <property type="entry name" value="PRTase-like"/>
    <property type="match status" value="1"/>
</dbReference>
<dbReference type="GO" id="GO:0002189">
    <property type="term" value="C:ribose phosphate diphosphokinase complex"/>
    <property type="evidence" value="ECO:0007669"/>
    <property type="project" value="TreeGrafter"/>
</dbReference>
<dbReference type="Gene3D" id="3.40.50.2020">
    <property type="match status" value="2"/>
</dbReference>
<keyword evidence="10" id="KW-0460">Magnesium</keyword>
<dbReference type="NCBIfam" id="TIGR01251">
    <property type="entry name" value="ribP_PPkin"/>
    <property type="match status" value="1"/>
</dbReference>
<keyword evidence="4" id="KW-0808">Transferase</keyword>
<keyword evidence="9" id="KW-0067">ATP-binding</keyword>
<dbReference type="AlphaFoldDB" id="M1V7P6"/>
<keyword evidence="8" id="KW-0418">Kinase</keyword>
<keyword evidence="7" id="KW-0547">Nucleotide-binding</keyword>
<keyword evidence="5" id="KW-0479">Metal-binding</keyword>
<dbReference type="OMA" id="GIIACPG"/>
<evidence type="ECO:0000256" key="7">
    <source>
        <dbReference type="ARBA" id="ARBA00022741"/>
    </source>
</evidence>
<dbReference type="FunFam" id="3.40.50.2020:FF:000002">
    <property type="entry name" value="Ribose-phosphate pyrophosphokinase"/>
    <property type="match status" value="1"/>
</dbReference>
<evidence type="ECO:0000256" key="10">
    <source>
        <dbReference type="ARBA" id="ARBA00022842"/>
    </source>
</evidence>
<evidence type="ECO:0000313" key="13">
    <source>
        <dbReference type="EMBL" id="BAM83265.1"/>
    </source>
</evidence>
<protein>
    <recommendedName>
        <fullName evidence="2">ribose-phosphate diphosphokinase</fullName>
        <ecNumber evidence="2">2.7.6.1</ecNumber>
    </recommendedName>
</protein>
<dbReference type="GO" id="GO:0000287">
    <property type="term" value="F:magnesium ion binding"/>
    <property type="evidence" value="ECO:0007669"/>
    <property type="project" value="InterPro"/>
</dbReference>
<dbReference type="GeneID" id="16997991"/>
<dbReference type="HOGENOM" id="CLU_033546_2_0_1"/>
<dbReference type="Pfam" id="PF13793">
    <property type="entry name" value="Pribosyltran_N"/>
    <property type="match status" value="1"/>
</dbReference>
<comment type="catalytic activity">
    <reaction evidence="11">
        <text>D-ribose 5-phosphate + ATP = 5-phospho-alpha-D-ribose 1-diphosphate + AMP + H(+)</text>
        <dbReference type="Rhea" id="RHEA:15609"/>
        <dbReference type="ChEBI" id="CHEBI:15378"/>
        <dbReference type="ChEBI" id="CHEBI:30616"/>
        <dbReference type="ChEBI" id="CHEBI:58017"/>
        <dbReference type="ChEBI" id="CHEBI:78346"/>
        <dbReference type="ChEBI" id="CHEBI:456215"/>
        <dbReference type="EC" id="2.7.6.1"/>
    </reaction>
</comment>
<proteinExistence type="inferred from homology"/>
<evidence type="ECO:0000256" key="5">
    <source>
        <dbReference type="ARBA" id="ARBA00022723"/>
    </source>
</evidence>
<dbReference type="eggNOG" id="KOG1448">
    <property type="taxonomic scope" value="Eukaryota"/>
</dbReference>
<evidence type="ECO:0000256" key="8">
    <source>
        <dbReference type="ARBA" id="ARBA00022777"/>
    </source>
</evidence>
<sequence>MHACPQFVALRPTLSHPQRSVSLKNCSRWRPSITGFRRRRREASWAPGSCSRVRIPEAIAEPPEKKQERRGEGVYVSVYEPFVRQSDTVIRSGLNFGTSRLRIFGGSSTGELPDRVARYLGKEGTDRIIRKRFSDGELYVKLPESVRGCDVFLICSTCGPCISDSIMELLITIDAVKRAHAAQVTVVVPYYGYARADRLVEKREALSSKLMANLITRAGADRMILVDIHSPQSCGYFDIPVDHLYASPALVRYLMERIEQSSADTNHHGAARQLADLVVVAPDVGGVARARAFAKALCDAPLAIIDKRRSGHNVAEVMNLIGEVDGKIAVLVDDMIDTAGTICAAARLLREKGAACVFAMATHAVFSGPAIERLSEPGLFEEVIVTDTIPVPREKQFPQLRVVTIDALLGEQIWSIHRDSSISRSVVL</sequence>
<dbReference type="EMBL" id="AP006502">
    <property type="protein sequence ID" value="BAM83265.1"/>
    <property type="molecule type" value="Genomic_DNA"/>
</dbReference>
<dbReference type="EC" id="2.7.6.1" evidence="2"/>
<keyword evidence="3" id="KW-0963">Cytoplasm</keyword>
<reference evidence="13 14" key="2">
    <citation type="journal article" date="2007" name="BMC Biol.">
        <title>A 100%-complete sequence reveals unusually simple genomic features in the hot-spring red alga Cyanidioschyzon merolae.</title>
        <authorList>
            <person name="Nozaki H."/>
            <person name="Takano H."/>
            <person name="Misumi O."/>
            <person name="Terasawa K."/>
            <person name="Matsuzaki M."/>
            <person name="Maruyama S."/>
            <person name="Nishida K."/>
            <person name="Yagisawa F."/>
            <person name="Yoshida Y."/>
            <person name="Fujiwara T."/>
            <person name="Takio S."/>
            <person name="Tamura K."/>
            <person name="Chung S.J."/>
            <person name="Nakamura S."/>
            <person name="Kuroiwa H."/>
            <person name="Tanaka K."/>
            <person name="Sato N."/>
            <person name="Kuroiwa T."/>
        </authorList>
    </citation>
    <scope>NUCLEOTIDE SEQUENCE [LARGE SCALE GENOMIC DNA]</scope>
    <source>
        <strain evidence="13 14">10D</strain>
    </source>
</reference>
<dbReference type="GO" id="GO:0004749">
    <property type="term" value="F:ribose phosphate diphosphokinase activity"/>
    <property type="evidence" value="ECO:0007669"/>
    <property type="project" value="UniProtKB-EC"/>
</dbReference>
<evidence type="ECO:0000256" key="3">
    <source>
        <dbReference type="ARBA" id="ARBA00022490"/>
    </source>
</evidence>
<dbReference type="Gramene" id="CMT292CT">
    <property type="protein sequence ID" value="CMT292CT"/>
    <property type="gene ID" value="CMT292C"/>
</dbReference>
<name>M1V7P6_CYAM1</name>
<dbReference type="GO" id="GO:0006164">
    <property type="term" value="P:purine nucleotide biosynthetic process"/>
    <property type="evidence" value="ECO:0007669"/>
    <property type="project" value="TreeGrafter"/>
</dbReference>